<dbReference type="PANTHER" id="PTHR45983:SF4">
    <property type="entry name" value="TYROSINE-PROTEIN PHOSPHATASE NON-RECEPTOR TYPE 18"/>
    <property type="match status" value="1"/>
</dbReference>
<feature type="domain" description="Tyrosine-protein phosphatase" evidence="4">
    <location>
        <begin position="1"/>
        <end position="112"/>
    </location>
</feature>
<reference evidence="6" key="1">
    <citation type="journal article" date="2006" name="Science">
        <title>Ancient noncoding elements conserved in the human genome.</title>
        <authorList>
            <person name="Venkatesh B."/>
            <person name="Kirkness E.F."/>
            <person name="Loh Y.H."/>
            <person name="Halpern A.L."/>
            <person name="Lee A.P."/>
            <person name="Johnson J."/>
            <person name="Dandona N."/>
            <person name="Viswanathan L.D."/>
            <person name="Tay A."/>
            <person name="Venter J.C."/>
            <person name="Strausberg R.L."/>
            <person name="Brenner S."/>
        </authorList>
    </citation>
    <scope>NUCLEOTIDE SEQUENCE [LARGE SCALE GENOMIC DNA]</scope>
</reference>
<dbReference type="InParanoid" id="A0A4W3GM35"/>
<keyword evidence="6" id="KW-1185">Reference proteome</keyword>
<evidence type="ECO:0000256" key="3">
    <source>
        <dbReference type="ARBA" id="ARBA00022912"/>
    </source>
</evidence>
<name>A0A4W3GM35_CALMI</name>
<dbReference type="EC" id="3.1.3.48" evidence="1"/>
<dbReference type="GeneTree" id="ENSGT00940000156909"/>
<dbReference type="STRING" id="7868.ENSCMIP00000003960"/>
<proteinExistence type="predicted"/>
<reference evidence="6" key="2">
    <citation type="journal article" date="2007" name="PLoS Biol.">
        <title>Survey sequencing and comparative analysis of the elephant shark (Callorhinchus milii) genome.</title>
        <authorList>
            <person name="Venkatesh B."/>
            <person name="Kirkness E.F."/>
            <person name="Loh Y.H."/>
            <person name="Halpern A.L."/>
            <person name="Lee A.P."/>
            <person name="Johnson J."/>
            <person name="Dandona N."/>
            <person name="Viswanathan L.D."/>
            <person name="Tay A."/>
            <person name="Venter J.C."/>
            <person name="Strausberg R.L."/>
            <person name="Brenner S."/>
        </authorList>
    </citation>
    <scope>NUCLEOTIDE SEQUENCE [LARGE SCALE GENOMIC DNA]</scope>
</reference>
<dbReference type="AlphaFoldDB" id="A0A4W3GM35"/>
<dbReference type="GO" id="GO:0005634">
    <property type="term" value="C:nucleus"/>
    <property type="evidence" value="ECO:0007669"/>
    <property type="project" value="TreeGrafter"/>
</dbReference>
<evidence type="ECO:0000313" key="5">
    <source>
        <dbReference type="Ensembl" id="ENSCMIP00000003960.1"/>
    </source>
</evidence>
<dbReference type="SUPFAM" id="SSF52799">
    <property type="entry name" value="(Phosphotyrosine protein) phosphatases II"/>
    <property type="match status" value="1"/>
</dbReference>
<dbReference type="Pfam" id="PF00102">
    <property type="entry name" value="Y_phosphatase"/>
    <property type="match status" value="1"/>
</dbReference>
<evidence type="ECO:0000259" key="4">
    <source>
        <dbReference type="PROSITE" id="PS50055"/>
    </source>
</evidence>
<organism evidence="5 6">
    <name type="scientific">Callorhinchus milii</name>
    <name type="common">Ghost shark</name>
    <dbReference type="NCBI Taxonomy" id="7868"/>
    <lineage>
        <taxon>Eukaryota</taxon>
        <taxon>Metazoa</taxon>
        <taxon>Chordata</taxon>
        <taxon>Craniata</taxon>
        <taxon>Vertebrata</taxon>
        <taxon>Chondrichthyes</taxon>
        <taxon>Holocephali</taxon>
        <taxon>Chimaeriformes</taxon>
        <taxon>Callorhinchidae</taxon>
        <taxon>Callorhinchus</taxon>
    </lineage>
</organism>
<dbReference type="InterPro" id="IPR000242">
    <property type="entry name" value="PTP_cat"/>
</dbReference>
<reference evidence="5" key="5">
    <citation type="submission" date="2025-09" db="UniProtKB">
        <authorList>
            <consortium name="Ensembl"/>
        </authorList>
    </citation>
    <scope>IDENTIFICATION</scope>
</reference>
<reference evidence="6" key="3">
    <citation type="journal article" date="2014" name="Nature">
        <title>Elephant shark genome provides unique insights into gnathostome evolution.</title>
        <authorList>
            <consortium name="International Elephant Shark Genome Sequencing Consortium"/>
            <person name="Venkatesh B."/>
            <person name="Lee A.P."/>
            <person name="Ravi V."/>
            <person name="Maurya A.K."/>
            <person name="Lian M.M."/>
            <person name="Swann J.B."/>
            <person name="Ohta Y."/>
            <person name="Flajnik M.F."/>
            <person name="Sutoh Y."/>
            <person name="Kasahara M."/>
            <person name="Hoon S."/>
            <person name="Gangu V."/>
            <person name="Roy S.W."/>
            <person name="Irimia M."/>
            <person name="Korzh V."/>
            <person name="Kondrychyn I."/>
            <person name="Lim Z.W."/>
            <person name="Tay B.H."/>
            <person name="Tohari S."/>
            <person name="Kong K.W."/>
            <person name="Ho S."/>
            <person name="Lorente-Galdos B."/>
            <person name="Quilez J."/>
            <person name="Marques-Bonet T."/>
            <person name="Raney B.J."/>
            <person name="Ingham P.W."/>
            <person name="Tay A."/>
            <person name="Hillier L.W."/>
            <person name="Minx P."/>
            <person name="Boehm T."/>
            <person name="Wilson R.K."/>
            <person name="Brenner S."/>
            <person name="Warren W.C."/>
        </authorList>
    </citation>
    <scope>NUCLEOTIDE SEQUENCE [LARGE SCALE GENOMIC DNA]</scope>
</reference>
<dbReference type="InterPro" id="IPR047170">
    <property type="entry name" value="PTN12/18/22"/>
</dbReference>
<accession>A0A4W3GM35</accession>
<evidence type="ECO:0000313" key="6">
    <source>
        <dbReference type="Proteomes" id="UP000314986"/>
    </source>
</evidence>
<dbReference type="PRINTS" id="PR00700">
    <property type="entry name" value="PRTYPHPHTASE"/>
</dbReference>
<dbReference type="PANTHER" id="PTHR45983">
    <property type="entry name" value="TYROSINE PHOSPHATSE N18, PUTATIVE-RELATED"/>
    <property type="match status" value="1"/>
</dbReference>
<reference evidence="5" key="4">
    <citation type="submission" date="2025-08" db="UniProtKB">
        <authorList>
            <consortium name="Ensembl"/>
        </authorList>
    </citation>
    <scope>IDENTIFICATION</scope>
</reference>
<dbReference type="SMART" id="SM00194">
    <property type="entry name" value="PTPc"/>
    <property type="match status" value="1"/>
</dbReference>
<evidence type="ECO:0000256" key="1">
    <source>
        <dbReference type="ARBA" id="ARBA00013064"/>
    </source>
</evidence>
<keyword evidence="3" id="KW-0904">Protein phosphatase</keyword>
<dbReference type="PROSITE" id="PS50055">
    <property type="entry name" value="TYR_PHOSPHATASE_PTP"/>
    <property type="match status" value="1"/>
</dbReference>
<protein>
    <recommendedName>
        <fullName evidence="1">protein-tyrosine-phosphatase</fullName>
        <ecNumber evidence="1">3.1.3.48</ecNumber>
    </recommendedName>
</protein>
<dbReference type="GO" id="GO:0004726">
    <property type="term" value="F:non-membrane spanning protein tyrosine phosphatase activity"/>
    <property type="evidence" value="ECO:0007669"/>
    <property type="project" value="InterPro"/>
</dbReference>
<dbReference type="Ensembl" id="ENSCMIT00000004109.1">
    <property type="protein sequence ID" value="ENSCMIP00000003960.1"/>
    <property type="gene ID" value="ENSCMIG00000002365.1"/>
</dbReference>
<dbReference type="Gene3D" id="3.90.190.10">
    <property type="entry name" value="Protein tyrosine phosphatase superfamily"/>
    <property type="match status" value="1"/>
</dbReference>
<keyword evidence="2" id="KW-0378">Hydrolase</keyword>
<dbReference type="GO" id="GO:0005737">
    <property type="term" value="C:cytoplasm"/>
    <property type="evidence" value="ECO:0007669"/>
    <property type="project" value="TreeGrafter"/>
</dbReference>
<evidence type="ECO:0000256" key="2">
    <source>
        <dbReference type="ARBA" id="ARBA00022801"/>
    </source>
</evidence>
<dbReference type="Proteomes" id="UP000314986">
    <property type="component" value="Unassembled WGS sequence"/>
</dbReference>
<dbReference type="InterPro" id="IPR029021">
    <property type="entry name" value="Prot-tyrosine_phosphatase-like"/>
</dbReference>
<sequence>MESAALSERPESACEAGKTRDNIKKNRYKDIVAFDRTRVPLTLLSDEGYTDYINANFISGVGDRDYIATQGPLPHTVVDFWRMIWEYKVQVRLSVSASVSVSLSVCLSVSVCVSASVCVSVCLCLCVSVCVCLCVCVCV</sequence>